<name>A0A162KCG7_9PROT</name>
<feature type="domain" description="Transcription regulator PadR C-terminal" evidence="2">
    <location>
        <begin position="91"/>
        <end position="173"/>
    </location>
</feature>
<organism evidence="3 4">
    <name type="scientific">Tistrella mobilis</name>
    <dbReference type="NCBI Taxonomy" id="171437"/>
    <lineage>
        <taxon>Bacteria</taxon>
        <taxon>Pseudomonadati</taxon>
        <taxon>Pseudomonadota</taxon>
        <taxon>Alphaproteobacteria</taxon>
        <taxon>Geminicoccales</taxon>
        <taxon>Geminicoccaceae</taxon>
        <taxon>Tistrella</taxon>
    </lineage>
</organism>
<accession>A0A162KCG7</accession>
<dbReference type="Gene3D" id="6.10.140.190">
    <property type="match status" value="1"/>
</dbReference>
<dbReference type="PANTHER" id="PTHR43252">
    <property type="entry name" value="TRANSCRIPTIONAL REGULATOR YQJI"/>
    <property type="match status" value="1"/>
</dbReference>
<evidence type="ECO:0000313" key="3">
    <source>
        <dbReference type="EMBL" id="KYO50934.1"/>
    </source>
</evidence>
<dbReference type="SUPFAM" id="SSF46785">
    <property type="entry name" value="Winged helix' DNA-binding domain"/>
    <property type="match status" value="1"/>
</dbReference>
<dbReference type="Gene3D" id="1.10.10.10">
    <property type="entry name" value="Winged helix-like DNA-binding domain superfamily/Winged helix DNA-binding domain"/>
    <property type="match status" value="1"/>
</dbReference>
<dbReference type="AlphaFoldDB" id="A0A162KCG7"/>
<reference evidence="3 4" key="1">
    <citation type="submission" date="2015-12" db="EMBL/GenBank/DDBJ databases">
        <title>Genome sequence of Tistrella mobilis MCCC 1A02139.</title>
        <authorList>
            <person name="Lu L."/>
            <person name="Lai Q."/>
            <person name="Shao Z."/>
            <person name="Qian P."/>
        </authorList>
    </citation>
    <scope>NUCLEOTIDE SEQUENCE [LARGE SCALE GENOMIC DNA]</scope>
    <source>
        <strain evidence="3 4">MCCC 1A02139</strain>
    </source>
</reference>
<gene>
    <name evidence="3" type="ORF">AUP44_11095</name>
</gene>
<dbReference type="Pfam" id="PF10400">
    <property type="entry name" value="Vir_act_alpha_C"/>
    <property type="match status" value="1"/>
</dbReference>
<dbReference type="InterPro" id="IPR036390">
    <property type="entry name" value="WH_DNA-bd_sf"/>
</dbReference>
<evidence type="ECO:0000259" key="1">
    <source>
        <dbReference type="Pfam" id="PF03551"/>
    </source>
</evidence>
<comment type="caution">
    <text evidence="3">The sequence shown here is derived from an EMBL/GenBank/DDBJ whole genome shotgun (WGS) entry which is preliminary data.</text>
</comment>
<sequence length="176" mass="20002">MSLPHALLTSLLERPCSGSELAGRFDRSIGYFWQASHQQIYRELSRLEAGGLIEALEPEASRGRPRAYRVLPAGRAELARWVDEVSEPRPLRDELMVRLRAAAVLGTTGLAEDLRSRLQRHRDMLARYREIEARDFTPPPATRDARLRHLVLKAGIRHESNWIDLCVDALEILSAD</sequence>
<dbReference type="Pfam" id="PF03551">
    <property type="entry name" value="PadR"/>
    <property type="match status" value="1"/>
</dbReference>
<protein>
    <submittedName>
        <fullName evidence="3">PadR family transcriptional regulator</fullName>
    </submittedName>
</protein>
<dbReference type="EMBL" id="LPZR01000187">
    <property type="protein sequence ID" value="KYO50934.1"/>
    <property type="molecule type" value="Genomic_DNA"/>
</dbReference>
<evidence type="ECO:0000259" key="2">
    <source>
        <dbReference type="Pfam" id="PF10400"/>
    </source>
</evidence>
<feature type="domain" description="Transcription regulator PadR N-terminal" evidence="1">
    <location>
        <begin position="7"/>
        <end position="79"/>
    </location>
</feature>
<dbReference type="InterPro" id="IPR005149">
    <property type="entry name" value="Tscrpt_reg_PadR_N"/>
</dbReference>
<dbReference type="Proteomes" id="UP000075787">
    <property type="component" value="Unassembled WGS sequence"/>
</dbReference>
<dbReference type="InterPro" id="IPR018309">
    <property type="entry name" value="Tscrpt_reg_PadR_C"/>
</dbReference>
<dbReference type="GeneID" id="97239231"/>
<dbReference type="OrthoDB" id="3186544at2"/>
<dbReference type="RefSeq" id="WP_062767291.1">
    <property type="nucleotide sequence ID" value="NZ_CP121032.1"/>
</dbReference>
<dbReference type="InterPro" id="IPR036388">
    <property type="entry name" value="WH-like_DNA-bd_sf"/>
</dbReference>
<evidence type="ECO:0000313" key="4">
    <source>
        <dbReference type="Proteomes" id="UP000075787"/>
    </source>
</evidence>
<dbReference type="PANTHER" id="PTHR43252:SF4">
    <property type="entry name" value="TRANSCRIPTIONAL REGULATORY PROTEIN"/>
    <property type="match status" value="1"/>
</dbReference>
<proteinExistence type="predicted"/>